<keyword evidence="4" id="KW-0732">Signal</keyword>
<dbReference type="InterPro" id="IPR036514">
    <property type="entry name" value="SGNH_hydro_sf"/>
</dbReference>
<protein>
    <submittedName>
        <fullName evidence="10">Cell division protein FtsQ</fullName>
    </submittedName>
</protein>
<dbReference type="GO" id="GO:0051301">
    <property type="term" value="P:cell division"/>
    <property type="evidence" value="ECO:0007669"/>
    <property type="project" value="UniProtKB-KW"/>
</dbReference>
<comment type="caution">
    <text evidence="10">The sequence shown here is derived from an EMBL/GenBank/DDBJ whole genome shotgun (WGS) entry which is preliminary data.</text>
</comment>
<dbReference type="EMBL" id="LXKA01000361">
    <property type="protein sequence ID" value="OAJ53296.1"/>
    <property type="molecule type" value="Genomic_DNA"/>
</dbReference>
<evidence type="ECO:0000256" key="8">
    <source>
        <dbReference type="SAM" id="Phobius"/>
    </source>
</evidence>
<keyword evidence="6" id="KW-0016">Alginate biosynthesis</keyword>
<evidence type="ECO:0000256" key="4">
    <source>
        <dbReference type="ARBA" id="ARBA00022729"/>
    </source>
</evidence>
<evidence type="ECO:0000256" key="7">
    <source>
        <dbReference type="SAM" id="MobiDB-lite"/>
    </source>
</evidence>
<evidence type="ECO:0000256" key="6">
    <source>
        <dbReference type="ARBA" id="ARBA00022841"/>
    </source>
</evidence>
<keyword evidence="3" id="KW-0808">Transferase</keyword>
<comment type="subcellular location">
    <subcellularLocation>
        <location evidence="1">Periplasm</location>
    </subcellularLocation>
</comment>
<feature type="transmembrane region" description="Helical" evidence="8">
    <location>
        <begin position="41"/>
        <end position="62"/>
    </location>
</feature>
<dbReference type="RefSeq" id="WP_064286800.1">
    <property type="nucleotide sequence ID" value="NZ_LXKA01000361.1"/>
</dbReference>
<dbReference type="GO" id="GO:0016740">
    <property type="term" value="F:transferase activity"/>
    <property type="evidence" value="ECO:0007669"/>
    <property type="project" value="UniProtKB-KW"/>
</dbReference>
<keyword evidence="8" id="KW-0472">Membrane</keyword>
<keyword evidence="10" id="KW-0132">Cell division</keyword>
<dbReference type="GO" id="GO:0042597">
    <property type="term" value="C:periplasmic space"/>
    <property type="evidence" value="ECO:0007669"/>
    <property type="project" value="UniProtKB-SubCell"/>
</dbReference>
<sequence length="416" mass="44395">MSDSVGQRVVGEGAGKDTGTKGHATAPVPAAQAVVRAHRRIAWLVALLLGFGCVAALVSLVAQSQNGASFDVHGWRDGSLGRGIDRAIDVPYARTLHRWQAAVRYRVFGDLGRQVREGCPGWLFYADGLSAPVQPGHDPVARADGGDALTDTRIATLRRYTDALVGMGIRLLVVTVPDKARVESGSLCGLRQDARMTRRLNAWNRALSARGVAHVDLLPALQAARPVYFRTDVHWNARGAQAAAQVVGAAVLPMLGKRGETVFTHTTAPPAPRVGDLLTLANLDQVSDAWRPAPDVVAAETLQATRSGGLLDDGPAADVLLAGSSFSRRSAFAERLGEQLGRELWNVSLDDGQFDRALQAIWRDRAAWPKSVRVVIWEMSEDALSMPADEASMASTTHAKQAPNAAATVAPPARQD</sequence>
<dbReference type="STRING" id="1462993.A6V36_23860"/>
<dbReference type="InterPro" id="IPR031811">
    <property type="entry name" value="ALGX/ALGJ_SGNH-like"/>
</dbReference>
<dbReference type="UniPathway" id="UPA00286"/>
<feature type="region of interest" description="Disordered" evidence="7">
    <location>
        <begin position="1"/>
        <end position="25"/>
    </location>
</feature>
<dbReference type="Gene3D" id="3.40.50.1110">
    <property type="entry name" value="SGNH hydrolase"/>
    <property type="match status" value="1"/>
</dbReference>
<feature type="region of interest" description="Disordered" evidence="7">
    <location>
        <begin position="389"/>
        <end position="416"/>
    </location>
</feature>
<keyword evidence="10" id="KW-0131">Cell cycle</keyword>
<evidence type="ECO:0000256" key="3">
    <source>
        <dbReference type="ARBA" id="ARBA00022679"/>
    </source>
</evidence>
<evidence type="ECO:0000313" key="10">
    <source>
        <dbReference type="EMBL" id="OAJ53296.1"/>
    </source>
</evidence>
<gene>
    <name evidence="10" type="ORF">A6V37_35710</name>
</gene>
<dbReference type="OrthoDB" id="8717445at2"/>
<dbReference type="Pfam" id="PF16822">
    <property type="entry name" value="ALGX"/>
    <property type="match status" value="1"/>
</dbReference>
<feature type="compositionally biased region" description="Low complexity" evidence="7">
    <location>
        <begin position="399"/>
        <end position="416"/>
    </location>
</feature>
<proteinExistence type="predicted"/>
<name>A0A1A9N0H2_9BURK</name>
<comment type="pathway">
    <text evidence="2">Glycan biosynthesis; alginate biosynthesis.</text>
</comment>
<accession>A0A1A9N0H2</accession>
<dbReference type="GO" id="GO:0042121">
    <property type="term" value="P:alginic acid biosynthetic process"/>
    <property type="evidence" value="ECO:0007669"/>
    <property type="project" value="UniProtKB-UniPathway"/>
</dbReference>
<evidence type="ECO:0000313" key="11">
    <source>
        <dbReference type="Proteomes" id="UP000078116"/>
    </source>
</evidence>
<keyword evidence="5" id="KW-0574">Periplasm</keyword>
<dbReference type="SUPFAM" id="SSF52266">
    <property type="entry name" value="SGNH hydrolase"/>
    <property type="match status" value="1"/>
</dbReference>
<dbReference type="GO" id="GO:0016788">
    <property type="term" value="F:hydrolase activity, acting on ester bonds"/>
    <property type="evidence" value="ECO:0007669"/>
    <property type="project" value="UniProtKB-ARBA"/>
</dbReference>
<dbReference type="AlphaFoldDB" id="A0A1A9N0H2"/>
<evidence type="ECO:0000256" key="5">
    <source>
        <dbReference type="ARBA" id="ARBA00022764"/>
    </source>
</evidence>
<evidence type="ECO:0000259" key="9">
    <source>
        <dbReference type="Pfam" id="PF16822"/>
    </source>
</evidence>
<keyword evidence="8" id="KW-1133">Transmembrane helix</keyword>
<keyword evidence="8" id="KW-0812">Transmembrane</keyword>
<evidence type="ECO:0000256" key="1">
    <source>
        <dbReference type="ARBA" id="ARBA00004418"/>
    </source>
</evidence>
<feature type="domain" description="AlgX/AlgJ SGNH hydrolase-like" evidence="9">
    <location>
        <begin position="115"/>
        <end position="381"/>
    </location>
</feature>
<evidence type="ECO:0000256" key="2">
    <source>
        <dbReference type="ARBA" id="ARBA00005182"/>
    </source>
</evidence>
<dbReference type="Proteomes" id="UP000078116">
    <property type="component" value="Unassembled WGS sequence"/>
</dbReference>
<organism evidence="10 11">
    <name type="scientific">Paraburkholderia ginsengiterrae</name>
    <dbReference type="NCBI Taxonomy" id="1462993"/>
    <lineage>
        <taxon>Bacteria</taxon>
        <taxon>Pseudomonadati</taxon>
        <taxon>Pseudomonadota</taxon>
        <taxon>Betaproteobacteria</taxon>
        <taxon>Burkholderiales</taxon>
        <taxon>Burkholderiaceae</taxon>
        <taxon>Paraburkholderia</taxon>
    </lineage>
</organism>
<reference evidence="10 11" key="1">
    <citation type="submission" date="2016-04" db="EMBL/GenBank/DDBJ databases">
        <title>Reclassification of Paraburkholderia panaciterrae (Farh et al. 2015) Dobritsa &amp; Samadpour 2016 as a later homotypic synonym of Paraburkholderia ginsengiterrae (Farh et al. 2015) Dobritsa &amp; Samadpour 2016.</title>
        <authorList>
            <person name="Dobritsa A.P."/>
            <person name="Kutumbaka K."/>
            <person name="Samadpour M."/>
        </authorList>
    </citation>
    <scope>NUCLEOTIDE SEQUENCE [LARGE SCALE GENOMIC DNA]</scope>
    <source>
        <strain evidence="10 11">DCY85</strain>
    </source>
</reference>